<sequence>MAPREQMPWDPGWKPTKAADLPRPVLRGGVVANVSPGSPPPANDRFEKVPELGEVRLAAGEGIENDHEQETGYIQFRRSFLRAVGADGGRARVVYAKGDSMLPVIQDGAALLVVPDESLTLRDLGAGGVFAINYDGKMIVKSIVMDPRSGRWMARSFNELHPDIPLDDDSKVKVLGRVVWVGARLPEGDAGQWVRR</sequence>
<evidence type="ECO:0000313" key="6">
    <source>
        <dbReference type="EMBL" id="VFR44257.1"/>
    </source>
</evidence>
<keyword evidence="3" id="KW-0804">Transcription</keyword>
<dbReference type="Gene3D" id="2.10.109.10">
    <property type="entry name" value="Umud Fragment, subunit A"/>
    <property type="match status" value="1"/>
</dbReference>
<dbReference type="Pfam" id="PF00717">
    <property type="entry name" value="Peptidase_S24"/>
    <property type="match status" value="1"/>
</dbReference>
<organism evidence="6">
    <name type="scientific">plant metagenome</name>
    <dbReference type="NCBI Taxonomy" id="1297885"/>
    <lineage>
        <taxon>unclassified sequences</taxon>
        <taxon>metagenomes</taxon>
        <taxon>organismal metagenomes</taxon>
    </lineage>
</organism>
<dbReference type="InterPro" id="IPR039418">
    <property type="entry name" value="LexA-like"/>
</dbReference>
<dbReference type="GO" id="GO:0003677">
    <property type="term" value="F:DNA binding"/>
    <property type="evidence" value="ECO:0007669"/>
    <property type="project" value="UniProtKB-KW"/>
</dbReference>
<evidence type="ECO:0000256" key="1">
    <source>
        <dbReference type="ARBA" id="ARBA00023015"/>
    </source>
</evidence>
<evidence type="ECO:0000259" key="5">
    <source>
        <dbReference type="Pfam" id="PF00717"/>
    </source>
</evidence>
<feature type="region of interest" description="Disordered" evidence="4">
    <location>
        <begin position="1"/>
        <end position="21"/>
    </location>
</feature>
<dbReference type="CDD" id="cd06529">
    <property type="entry name" value="S24_LexA-like"/>
    <property type="match status" value="1"/>
</dbReference>
<protein>
    <submittedName>
        <fullName evidence="6">Putative phage repressor protein</fullName>
    </submittedName>
</protein>
<accession>A0A484R522</accession>
<gene>
    <name evidence="6" type="ORF">BER2_1690</name>
</gene>
<dbReference type="InterPro" id="IPR015927">
    <property type="entry name" value="Peptidase_S24_S26A/B/C"/>
</dbReference>
<keyword evidence="1" id="KW-0805">Transcription regulation</keyword>
<dbReference type="SUPFAM" id="SSF51306">
    <property type="entry name" value="LexA/Signal peptidase"/>
    <property type="match status" value="1"/>
</dbReference>
<dbReference type="InterPro" id="IPR036286">
    <property type="entry name" value="LexA/Signal_pep-like_sf"/>
</dbReference>
<reference evidence="6" key="1">
    <citation type="submission" date="2019-03" db="EMBL/GenBank/DDBJ databases">
        <authorList>
            <person name="Danneels B."/>
        </authorList>
    </citation>
    <scope>NUCLEOTIDE SEQUENCE</scope>
</reference>
<name>A0A484R522_9ZZZZ</name>
<dbReference type="PANTHER" id="PTHR40661:SF3">
    <property type="entry name" value="FELS-1 PROPHAGE TRANSCRIPTIONAL REGULATOR"/>
    <property type="match status" value="1"/>
</dbReference>
<feature type="domain" description="Peptidase S24/S26A/S26B/S26C" evidence="5">
    <location>
        <begin position="56"/>
        <end position="179"/>
    </location>
</feature>
<proteinExistence type="predicted"/>
<dbReference type="PANTHER" id="PTHR40661">
    <property type="match status" value="1"/>
</dbReference>
<dbReference type="AlphaFoldDB" id="A0A484R522"/>
<keyword evidence="2" id="KW-0238">DNA-binding</keyword>
<dbReference type="EMBL" id="CAADIH010000018">
    <property type="protein sequence ID" value="VFR44257.1"/>
    <property type="molecule type" value="Genomic_DNA"/>
</dbReference>
<evidence type="ECO:0000256" key="3">
    <source>
        <dbReference type="ARBA" id="ARBA00023163"/>
    </source>
</evidence>
<evidence type="ECO:0000256" key="4">
    <source>
        <dbReference type="SAM" id="MobiDB-lite"/>
    </source>
</evidence>
<evidence type="ECO:0000256" key="2">
    <source>
        <dbReference type="ARBA" id="ARBA00023125"/>
    </source>
</evidence>